<dbReference type="GO" id="GO:0006605">
    <property type="term" value="P:protein targeting"/>
    <property type="evidence" value="ECO:0007669"/>
    <property type="project" value="UniProtKB-UniRule"/>
</dbReference>
<feature type="transmembrane region" description="Helical" evidence="10">
    <location>
        <begin position="304"/>
        <end position="324"/>
    </location>
</feature>
<evidence type="ECO:0000313" key="15">
    <source>
        <dbReference type="Proteomes" id="UP000177690"/>
    </source>
</evidence>
<keyword evidence="5 10" id="KW-0653">Protein transport</keyword>
<feature type="transmembrane region" description="Helical" evidence="10">
    <location>
        <begin position="261"/>
        <end position="284"/>
    </location>
</feature>
<sequence length="423" mass="46565">MNKFLQIFTVGDVRKKVLTVIIWLVVFRILAAIPIPGINPENLKNLFASNQLFGFFNLFSGGALNNLSIAMLGVGPYITATIIMQLLTMIFPALKTMYYEEGPVGRAKFNRYSRFLTVPLALLQSYGFLNLLISQQAINSLSPIDMFKNVIIITAGSVILMWIGEVITEQKIGNGVSLLIFAGIISGLPSVIQSAFISYTPSMLPTYFAFILISTIVIAGVVFISEGERKIPIAYSKRIRGNKVYGGVSTYLPLKVNQAGVIPIIFAISILLFPQFFAQISSIFAPDFSLRIQDLVTRFLNNQLIYGLIYFVLVVVFTYFYTAVSFDPKEIAKNLQQSGGFIPGIRPGEPSGKFLGQISNRITLFGALFLGLIAVFPIFTQSLTGIQTLTIGGTALLIVVSVALETMKQLDSQLVIREYEGIK</sequence>
<dbReference type="Pfam" id="PF00344">
    <property type="entry name" value="SecY"/>
    <property type="match status" value="1"/>
</dbReference>
<dbReference type="EMBL" id="MHJL01000008">
    <property type="protein sequence ID" value="OGY68067.1"/>
    <property type="molecule type" value="Genomic_DNA"/>
</dbReference>
<evidence type="ECO:0000256" key="12">
    <source>
        <dbReference type="RuleBase" id="RU003484"/>
    </source>
</evidence>
<keyword evidence="4 10" id="KW-0812">Transmembrane</keyword>
<dbReference type="GO" id="GO:0005886">
    <property type="term" value="C:plasma membrane"/>
    <property type="evidence" value="ECO:0007669"/>
    <property type="project" value="UniProtKB-SubCell"/>
</dbReference>
<dbReference type="Gene3D" id="1.10.3370.10">
    <property type="entry name" value="SecY subunit domain"/>
    <property type="match status" value="1"/>
</dbReference>
<evidence type="ECO:0000256" key="6">
    <source>
        <dbReference type="ARBA" id="ARBA00022989"/>
    </source>
</evidence>
<dbReference type="FunFam" id="1.10.3370.10:FF:000001">
    <property type="entry name" value="Preprotein translocase subunit SecY"/>
    <property type="match status" value="1"/>
</dbReference>
<keyword evidence="3 10" id="KW-0813">Transport</keyword>
<dbReference type="STRING" id="1798409.A3I24_01255"/>
<dbReference type="PANTHER" id="PTHR10906">
    <property type="entry name" value="SECY/SEC61-ALPHA FAMILY MEMBER"/>
    <property type="match status" value="1"/>
</dbReference>
<gene>
    <name evidence="10" type="primary">secY</name>
    <name evidence="14" type="ORF">A3I24_01255</name>
</gene>
<dbReference type="InterPro" id="IPR002208">
    <property type="entry name" value="SecY/SEC61-alpha"/>
</dbReference>
<keyword evidence="6 10" id="KW-1133">Transmembrane helix</keyword>
<evidence type="ECO:0000256" key="2">
    <source>
        <dbReference type="ARBA" id="ARBA00005751"/>
    </source>
</evidence>
<dbReference type="AlphaFoldDB" id="A0A1G1ZW48"/>
<evidence type="ECO:0000256" key="8">
    <source>
        <dbReference type="ARBA" id="ARBA00023136"/>
    </source>
</evidence>
<feature type="transmembrane region" description="Helical" evidence="10">
    <location>
        <begin position="385"/>
        <end position="404"/>
    </location>
</feature>
<evidence type="ECO:0000256" key="5">
    <source>
        <dbReference type="ARBA" id="ARBA00022927"/>
    </source>
</evidence>
<evidence type="ECO:0000256" key="11">
    <source>
        <dbReference type="RuleBase" id="RU000537"/>
    </source>
</evidence>
<evidence type="ECO:0000256" key="1">
    <source>
        <dbReference type="ARBA" id="ARBA00004141"/>
    </source>
</evidence>
<feature type="transmembrane region" description="Helical" evidence="10">
    <location>
        <begin position="176"/>
        <end position="199"/>
    </location>
</feature>
<evidence type="ECO:0000256" key="7">
    <source>
        <dbReference type="ARBA" id="ARBA00023010"/>
    </source>
</evidence>
<feature type="transmembrane region" description="Helical" evidence="10">
    <location>
        <begin position="146"/>
        <end position="164"/>
    </location>
</feature>
<dbReference type="InterPro" id="IPR023201">
    <property type="entry name" value="SecY_dom_sf"/>
</dbReference>
<dbReference type="PIRSF" id="PIRSF004557">
    <property type="entry name" value="SecY"/>
    <property type="match status" value="1"/>
</dbReference>
<keyword evidence="7 10" id="KW-0811">Translocation</keyword>
<feature type="transmembrane region" description="Helical" evidence="10">
    <location>
        <begin position="115"/>
        <end position="134"/>
    </location>
</feature>
<organism evidence="14 15">
    <name type="scientific">Candidatus Harrisonbacteria bacterium RIFCSPLOWO2_02_FULL_41_13b</name>
    <dbReference type="NCBI Taxonomy" id="1798409"/>
    <lineage>
        <taxon>Bacteria</taxon>
        <taxon>Candidatus Harrisoniibacteriota</taxon>
    </lineage>
</organism>
<comment type="subcellular location">
    <subcellularLocation>
        <location evidence="10">Cell membrane</location>
        <topology evidence="10">Multi-pass membrane protein</topology>
    </subcellularLocation>
    <subcellularLocation>
        <location evidence="1 12">Membrane</location>
        <topology evidence="1 12">Multi-pass membrane protein</topology>
    </subcellularLocation>
</comment>
<reference evidence="14 15" key="1">
    <citation type="journal article" date="2016" name="Nat. Commun.">
        <title>Thousands of microbial genomes shed light on interconnected biogeochemical processes in an aquifer system.</title>
        <authorList>
            <person name="Anantharaman K."/>
            <person name="Brown C.T."/>
            <person name="Hug L.A."/>
            <person name="Sharon I."/>
            <person name="Castelle C.J."/>
            <person name="Probst A.J."/>
            <person name="Thomas B.C."/>
            <person name="Singh A."/>
            <person name="Wilkins M.J."/>
            <person name="Karaoz U."/>
            <person name="Brodie E.L."/>
            <person name="Williams K.H."/>
            <person name="Hubbard S.S."/>
            <person name="Banfield J.F."/>
        </authorList>
    </citation>
    <scope>NUCLEOTIDE SEQUENCE [LARGE SCALE GENOMIC DNA]</scope>
</reference>
<dbReference type="InterPro" id="IPR030659">
    <property type="entry name" value="SecY_CS"/>
</dbReference>
<dbReference type="SUPFAM" id="SSF103491">
    <property type="entry name" value="Preprotein translocase SecY subunit"/>
    <property type="match status" value="1"/>
</dbReference>
<evidence type="ECO:0000256" key="9">
    <source>
        <dbReference type="ARBA" id="ARBA00039733"/>
    </source>
</evidence>
<dbReference type="HAMAP" id="MF_01465">
    <property type="entry name" value="SecY"/>
    <property type="match status" value="1"/>
</dbReference>
<comment type="similarity">
    <text evidence="2 10 13">Belongs to the SecY/SEC61-alpha family.</text>
</comment>
<dbReference type="PROSITE" id="PS00755">
    <property type="entry name" value="SECY_1"/>
    <property type="match status" value="1"/>
</dbReference>
<evidence type="ECO:0000256" key="13">
    <source>
        <dbReference type="RuleBase" id="RU004349"/>
    </source>
</evidence>
<name>A0A1G1ZW48_9BACT</name>
<feature type="transmembrane region" description="Helical" evidence="10">
    <location>
        <begin position="20"/>
        <end position="40"/>
    </location>
</feature>
<feature type="transmembrane region" description="Helical" evidence="10">
    <location>
        <begin position="205"/>
        <end position="224"/>
    </location>
</feature>
<keyword evidence="8 10" id="KW-0472">Membrane</keyword>
<dbReference type="Proteomes" id="UP000177690">
    <property type="component" value="Unassembled WGS sequence"/>
</dbReference>
<dbReference type="PROSITE" id="PS00756">
    <property type="entry name" value="SECY_2"/>
    <property type="match status" value="1"/>
</dbReference>
<evidence type="ECO:0000256" key="3">
    <source>
        <dbReference type="ARBA" id="ARBA00022448"/>
    </source>
</evidence>
<proteinExistence type="inferred from homology"/>
<evidence type="ECO:0000256" key="10">
    <source>
        <dbReference type="HAMAP-Rule" id="MF_01465"/>
    </source>
</evidence>
<evidence type="ECO:0000256" key="4">
    <source>
        <dbReference type="ARBA" id="ARBA00022692"/>
    </source>
</evidence>
<dbReference type="NCBIfam" id="TIGR00967">
    <property type="entry name" value="3a0501s007"/>
    <property type="match status" value="1"/>
</dbReference>
<comment type="subunit">
    <text evidence="10">Component of the Sec protein translocase complex. Heterotrimer consisting of SecY, SecE and SecG subunits. The heterotrimers can form oligomers, although 1 heterotrimer is thought to be able to translocate proteins. Interacts with the ribosome. Interacts with SecDF, and other proteins may be involved. Interacts with SecA.</text>
</comment>
<keyword evidence="10" id="KW-1003">Cell membrane</keyword>
<feature type="transmembrane region" description="Helical" evidence="10">
    <location>
        <begin position="77"/>
        <end position="94"/>
    </location>
</feature>
<dbReference type="InterPro" id="IPR026593">
    <property type="entry name" value="SecY"/>
</dbReference>
<dbReference type="GO" id="GO:0043952">
    <property type="term" value="P:protein transport by the Sec complex"/>
    <property type="evidence" value="ECO:0007669"/>
    <property type="project" value="UniProtKB-UniRule"/>
</dbReference>
<accession>A0A1G1ZW48</accession>
<dbReference type="GO" id="GO:0065002">
    <property type="term" value="P:intracellular protein transmembrane transport"/>
    <property type="evidence" value="ECO:0007669"/>
    <property type="project" value="UniProtKB-UniRule"/>
</dbReference>
<evidence type="ECO:0000313" key="14">
    <source>
        <dbReference type="EMBL" id="OGY68067.1"/>
    </source>
</evidence>
<comment type="caution">
    <text evidence="14">The sequence shown here is derived from an EMBL/GenBank/DDBJ whole genome shotgun (WGS) entry which is preliminary data.</text>
</comment>
<protein>
    <recommendedName>
        <fullName evidence="9 10">Protein translocase subunit SecY</fullName>
    </recommendedName>
</protein>
<dbReference type="PRINTS" id="PR00303">
    <property type="entry name" value="SECYTRNLCASE"/>
</dbReference>
<feature type="transmembrane region" description="Helical" evidence="10">
    <location>
        <begin position="362"/>
        <end position="379"/>
    </location>
</feature>
<comment type="function">
    <text evidence="10 11">The central subunit of the protein translocation channel SecYEG. Consists of two halves formed by TMs 1-5 and 6-10. These two domains form a lateral gate at the front which open onto the bilayer between TMs 2 and 7, and are clamped together by SecE at the back. The channel is closed by both a pore ring composed of hydrophobic SecY resides and a short helix (helix 2A) on the extracellular side of the membrane which forms a plug. The plug probably moves laterally to allow the channel to open. The ring and the pore may move independently.</text>
</comment>